<evidence type="ECO:0000313" key="7">
    <source>
        <dbReference type="Proteomes" id="UP000620366"/>
    </source>
</evidence>
<organism evidence="6 7">
    <name type="scientific">Feifania hominis</name>
    <dbReference type="NCBI Taxonomy" id="2763660"/>
    <lineage>
        <taxon>Bacteria</taxon>
        <taxon>Bacillati</taxon>
        <taxon>Bacillota</taxon>
        <taxon>Clostridia</taxon>
        <taxon>Eubacteriales</taxon>
        <taxon>Feifaniaceae</taxon>
        <taxon>Feifania</taxon>
    </lineage>
</organism>
<dbReference type="PRINTS" id="PR00039">
    <property type="entry name" value="HTHLYSR"/>
</dbReference>
<dbReference type="InterPro" id="IPR036390">
    <property type="entry name" value="WH_DNA-bd_sf"/>
</dbReference>
<evidence type="ECO:0000256" key="3">
    <source>
        <dbReference type="ARBA" id="ARBA00023125"/>
    </source>
</evidence>
<dbReference type="PROSITE" id="PS50931">
    <property type="entry name" value="HTH_LYSR"/>
    <property type="match status" value="1"/>
</dbReference>
<evidence type="ECO:0000256" key="2">
    <source>
        <dbReference type="ARBA" id="ARBA00023015"/>
    </source>
</evidence>
<dbReference type="Gene3D" id="1.10.10.10">
    <property type="entry name" value="Winged helix-like DNA-binding domain superfamily/Winged helix DNA-binding domain"/>
    <property type="match status" value="1"/>
</dbReference>
<keyword evidence="3" id="KW-0238">DNA-binding</keyword>
<sequence>MFTTGRKEKGGGSMKLKALEYFVVLAESQSINEAAQKLYLSQPSLTKSLQLFEKEIGVQLFYRTKSGIVLTDAGKKILPEAKQILEYQNGWKALAKQPSLQQIDIYSHCSFPDFLLPAIILRFKKKYPDLAINYTICLRPSTYISRSASKPVLTLFVCDENKSQVFAQEQGNAPLELLRGEYRCLVSPQSPLAQKPSVSLEDLKNCFLVLPDNELDISGNSFVLSESVQKIFGSTSRQRMISVESVSNVIALVRQDPETYALSYYPALKRYEEVARHELVAVPFGFQATKMSLCLFYSERAFQRHPVIQELVEAIGSAAQQFLSEFGDSE</sequence>
<dbReference type="SUPFAM" id="SSF53850">
    <property type="entry name" value="Periplasmic binding protein-like II"/>
    <property type="match status" value="1"/>
</dbReference>
<keyword evidence="7" id="KW-1185">Reference proteome</keyword>
<dbReference type="GO" id="GO:0000976">
    <property type="term" value="F:transcription cis-regulatory region binding"/>
    <property type="evidence" value="ECO:0007669"/>
    <property type="project" value="TreeGrafter"/>
</dbReference>
<dbReference type="InterPro" id="IPR000847">
    <property type="entry name" value="LysR_HTH_N"/>
</dbReference>
<name>A0A926HPX2_9FIRM</name>
<dbReference type="PANTHER" id="PTHR30126:SF40">
    <property type="entry name" value="HTH-TYPE TRANSCRIPTIONAL REGULATOR GLTR"/>
    <property type="match status" value="1"/>
</dbReference>
<proteinExistence type="inferred from homology"/>
<accession>A0A926HPX2</accession>
<dbReference type="FunFam" id="1.10.10.10:FF:000001">
    <property type="entry name" value="LysR family transcriptional regulator"/>
    <property type="match status" value="1"/>
</dbReference>
<comment type="caution">
    <text evidence="6">The sequence shown here is derived from an EMBL/GenBank/DDBJ whole genome shotgun (WGS) entry which is preliminary data.</text>
</comment>
<protein>
    <submittedName>
        <fullName evidence="6">LysR family transcriptional regulator</fullName>
    </submittedName>
</protein>
<gene>
    <name evidence="6" type="ORF">H8695_03355</name>
</gene>
<dbReference type="AlphaFoldDB" id="A0A926HPX2"/>
<dbReference type="InterPro" id="IPR005119">
    <property type="entry name" value="LysR_subst-bd"/>
</dbReference>
<dbReference type="Pfam" id="PF00126">
    <property type="entry name" value="HTH_1"/>
    <property type="match status" value="1"/>
</dbReference>
<dbReference type="Gene3D" id="3.40.190.290">
    <property type="match status" value="1"/>
</dbReference>
<dbReference type="EMBL" id="JACRSP010000001">
    <property type="protein sequence ID" value="MBC8535727.1"/>
    <property type="molecule type" value="Genomic_DNA"/>
</dbReference>
<feature type="domain" description="HTH lysR-type" evidence="5">
    <location>
        <begin position="14"/>
        <end position="71"/>
    </location>
</feature>
<comment type="similarity">
    <text evidence="1">Belongs to the LysR transcriptional regulatory family.</text>
</comment>
<dbReference type="PANTHER" id="PTHR30126">
    <property type="entry name" value="HTH-TYPE TRANSCRIPTIONAL REGULATOR"/>
    <property type="match status" value="1"/>
</dbReference>
<dbReference type="Pfam" id="PF03466">
    <property type="entry name" value="LysR_substrate"/>
    <property type="match status" value="1"/>
</dbReference>
<evidence type="ECO:0000259" key="5">
    <source>
        <dbReference type="PROSITE" id="PS50931"/>
    </source>
</evidence>
<dbReference type="GO" id="GO:0003700">
    <property type="term" value="F:DNA-binding transcription factor activity"/>
    <property type="evidence" value="ECO:0007669"/>
    <property type="project" value="InterPro"/>
</dbReference>
<reference evidence="6" key="1">
    <citation type="submission" date="2020-08" db="EMBL/GenBank/DDBJ databases">
        <title>Genome public.</title>
        <authorList>
            <person name="Liu C."/>
            <person name="Sun Q."/>
        </authorList>
    </citation>
    <scope>NUCLEOTIDE SEQUENCE</scope>
    <source>
        <strain evidence="6">BX7</strain>
    </source>
</reference>
<evidence type="ECO:0000256" key="1">
    <source>
        <dbReference type="ARBA" id="ARBA00009437"/>
    </source>
</evidence>
<dbReference type="SUPFAM" id="SSF46785">
    <property type="entry name" value="Winged helix' DNA-binding domain"/>
    <property type="match status" value="1"/>
</dbReference>
<evidence type="ECO:0000313" key="6">
    <source>
        <dbReference type="EMBL" id="MBC8535727.1"/>
    </source>
</evidence>
<keyword evidence="2" id="KW-0805">Transcription regulation</keyword>
<dbReference type="Proteomes" id="UP000620366">
    <property type="component" value="Unassembled WGS sequence"/>
</dbReference>
<evidence type="ECO:0000256" key="4">
    <source>
        <dbReference type="ARBA" id="ARBA00023163"/>
    </source>
</evidence>
<keyword evidence="4" id="KW-0804">Transcription</keyword>
<dbReference type="InterPro" id="IPR036388">
    <property type="entry name" value="WH-like_DNA-bd_sf"/>
</dbReference>